<evidence type="ECO:0000259" key="2">
    <source>
        <dbReference type="Pfam" id="PF23394"/>
    </source>
</evidence>
<feature type="region of interest" description="Disordered" evidence="1">
    <location>
        <begin position="501"/>
        <end position="567"/>
    </location>
</feature>
<dbReference type="InterPro" id="IPR057559">
    <property type="entry name" value="SAM_6"/>
</dbReference>
<feature type="compositionally biased region" description="Polar residues" evidence="1">
    <location>
        <begin position="601"/>
        <end position="633"/>
    </location>
</feature>
<sequence length="920" mass="102760">SVLEYARFHGLCEDYTLERVPNGLITPPSAEAIDQDLRDPTNAPIPTNRAHELTKEPIAISNQSALLLRSVFSFAEPPVKHDATWDKRGRIRDLKLEVPVLRTDNELDMLSFGSTETPDLTDLRIPLEPVDEANDEGMQWPEKYWAYPAQKDEWAKAESSRLEMKREHLLYLQDAVQDPITPPLLPLSPPMAPYIPSSPANQLEILSEDSNSTAAEAKALEDQIMGADVFVTNCSNCSDEMLFDIAEGVPLSSNPDQPKSILKRKVDELKVETPLTPPMFSGSDSKKLKTVTFADIPHHIYELPSVHESGEDVLNSEDDFAGFYKEVEPIAEEVNWEAEHENLSEADTTKRVEVPKVDFTLPVAPWDVYKRSREDAGLNKSELQAQSKFILHIKRKLGASSWHGIQALERDLPSVPFPLQSVQVTIEEKLHGEGNLNNILLASTMDEIVTSSTGIWKRDGLRLLEENEEADEELELLELQERGDVDALIRKRKLEIDEALAESERKRRPHAIEPSQAHGLPLSIQESAESPHWKNRVPVKPTAPQRHGKPPKRERKQSHTSKKAKELDESVMFGGIFSANNAMDHFMAMQGMEGKPRKENLNQATSSQHFPTTSKTPVIRPLSTSSCTGSNRLQKAVTPPSLPKLPSIPENLPQCSFIISSALLQKRHLTGKIEKLYPHAEFVSRDFDLPHSTAGEADLLLSPSTGLILATLQQIKQRALPGQPDHSELKYRIISLQHRYERLVVMVSEGLSREMEERGTGRPVDTRDLEAITAFEKFSGKMEADVLVRFVPGGDQALSRSVIIEMANFGLPYGSKDIGDIKPLADVTNWELFLRRAGLNAFAAQAIISWLRNQVEYSLSPTTRGPSGTVSTFGLQSFLMMSAEERVEGFQALLGGNRILTRVNALLDQEWVSAAHGFRV</sequence>
<feature type="non-terminal residue" evidence="4">
    <location>
        <position position="1"/>
    </location>
</feature>
<organism evidence="4 5">
    <name type="scientific">Byssothecium circinans</name>
    <dbReference type="NCBI Taxonomy" id="147558"/>
    <lineage>
        <taxon>Eukaryota</taxon>
        <taxon>Fungi</taxon>
        <taxon>Dikarya</taxon>
        <taxon>Ascomycota</taxon>
        <taxon>Pezizomycotina</taxon>
        <taxon>Dothideomycetes</taxon>
        <taxon>Pleosporomycetidae</taxon>
        <taxon>Pleosporales</taxon>
        <taxon>Massarineae</taxon>
        <taxon>Massarinaceae</taxon>
        <taxon>Byssothecium</taxon>
    </lineage>
</organism>
<feature type="region of interest" description="Disordered" evidence="1">
    <location>
        <begin position="597"/>
        <end position="642"/>
    </location>
</feature>
<dbReference type="OrthoDB" id="3647246at2759"/>
<feature type="domain" description="SAM-like" evidence="3">
    <location>
        <begin position="825"/>
        <end position="906"/>
    </location>
</feature>
<evidence type="ECO:0000256" key="1">
    <source>
        <dbReference type="SAM" id="MobiDB-lite"/>
    </source>
</evidence>
<feature type="domain" description="DUF7102" evidence="2">
    <location>
        <begin position="656"/>
        <end position="803"/>
    </location>
</feature>
<name>A0A6A5TSX0_9PLEO</name>
<dbReference type="Proteomes" id="UP000800035">
    <property type="component" value="Unassembled WGS sequence"/>
</dbReference>
<gene>
    <name evidence="4" type="ORF">CC80DRAFT_378928</name>
</gene>
<feature type="compositionally biased region" description="Basic residues" evidence="1">
    <location>
        <begin position="546"/>
        <end position="562"/>
    </location>
</feature>
<dbReference type="Pfam" id="PF23394">
    <property type="entry name" value="DUF7102"/>
    <property type="match status" value="1"/>
</dbReference>
<protein>
    <submittedName>
        <fullName evidence="4">Uncharacterized protein</fullName>
    </submittedName>
</protein>
<evidence type="ECO:0000313" key="5">
    <source>
        <dbReference type="Proteomes" id="UP000800035"/>
    </source>
</evidence>
<accession>A0A6A5TSX0</accession>
<dbReference type="AlphaFoldDB" id="A0A6A5TSX0"/>
<dbReference type="InterPro" id="IPR055528">
    <property type="entry name" value="DUF7102"/>
</dbReference>
<keyword evidence="5" id="KW-1185">Reference proteome</keyword>
<proteinExistence type="predicted"/>
<dbReference type="Pfam" id="PF23395">
    <property type="entry name" value="SAM_6"/>
    <property type="match status" value="1"/>
</dbReference>
<evidence type="ECO:0000313" key="4">
    <source>
        <dbReference type="EMBL" id="KAF1955755.1"/>
    </source>
</evidence>
<reference evidence="4" key="1">
    <citation type="journal article" date="2020" name="Stud. Mycol.">
        <title>101 Dothideomycetes genomes: a test case for predicting lifestyles and emergence of pathogens.</title>
        <authorList>
            <person name="Haridas S."/>
            <person name="Albert R."/>
            <person name="Binder M."/>
            <person name="Bloem J."/>
            <person name="Labutti K."/>
            <person name="Salamov A."/>
            <person name="Andreopoulos B."/>
            <person name="Baker S."/>
            <person name="Barry K."/>
            <person name="Bills G."/>
            <person name="Bluhm B."/>
            <person name="Cannon C."/>
            <person name="Castanera R."/>
            <person name="Culley D."/>
            <person name="Daum C."/>
            <person name="Ezra D."/>
            <person name="Gonzalez J."/>
            <person name="Henrissat B."/>
            <person name="Kuo A."/>
            <person name="Liang C."/>
            <person name="Lipzen A."/>
            <person name="Lutzoni F."/>
            <person name="Magnuson J."/>
            <person name="Mondo S."/>
            <person name="Nolan M."/>
            <person name="Ohm R."/>
            <person name="Pangilinan J."/>
            <person name="Park H.-J."/>
            <person name="Ramirez L."/>
            <person name="Alfaro M."/>
            <person name="Sun H."/>
            <person name="Tritt A."/>
            <person name="Yoshinaga Y."/>
            <person name="Zwiers L.-H."/>
            <person name="Turgeon B."/>
            <person name="Goodwin S."/>
            <person name="Spatafora J."/>
            <person name="Crous P."/>
            <person name="Grigoriev I."/>
        </authorList>
    </citation>
    <scope>NUCLEOTIDE SEQUENCE</scope>
    <source>
        <strain evidence="4">CBS 675.92</strain>
    </source>
</reference>
<evidence type="ECO:0000259" key="3">
    <source>
        <dbReference type="Pfam" id="PF23395"/>
    </source>
</evidence>
<feature type="non-terminal residue" evidence="4">
    <location>
        <position position="920"/>
    </location>
</feature>
<dbReference type="EMBL" id="ML976993">
    <property type="protein sequence ID" value="KAF1955755.1"/>
    <property type="molecule type" value="Genomic_DNA"/>
</dbReference>